<dbReference type="PANTHER" id="PTHR45586:SF15">
    <property type="entry name" value="TPR REPEAT-CONTAINING PROTEIN YPIA"/>
    <property type="match status" value="1"/>
</dbReference>
<sequence>MGQLEEIERNILEGDVEILTGVIDQLSGSTDFDLLYEAADLFASYGFMGEADRLYETLRLHLPDEAQLKIDRAGTLLELGEEDEALLLLTDVRPDDEEYVQALLALADYYQMSGMAEAALAKIKEAHELVPHEPVIRFAYAELLLDSGKYGEAARMYLDLHDETDEIGGIRILSRLAETYSAGAAYEEAIPYYEEMLEDNVLPDTLFGAAFAYFQCGNAERAVTLLDDLIEMDPDYFSAYMLAGQSLSVLGDDQRAYDMFKDGIRRDEFDKELQLTAGKSALKLGLSEKAEEHLKEALVLDPEYIEALITLASLYNEREQSHELLDLLSYSKDNQVDIPLLDAFMAYAHEREEQYDDAYESYGKAYIGMKDDHDFLGNFAKFLLEEGKRDEALKIVKELVEMVPDDEYWRAFLEAQNDEEV</sequence>
<evidence type="ECO:0000313" key="5">
    <source>
        <dbReference type="Proteomes" id="UP000698173"/>
    </source>
</evidence>
<dbReference type="EMBL" id="DYWT01000252">
    <property type="protein sequence ID" value="HJF33294.1"/>
    <property type="molecule type" value="Genomic_DNA"/>
</dbReference>
<accession>A0A921G1B4</accession>
<evidence type="ECO:0000313" key="4">
    <source>
        <dbReference type="EMBL" id="HJF33294.1"/>
    </source>
</evidence>
<protein>
    <submittedName>
        <fullName evidence="4">Tetratricopeptide repeat protein</fullName>
    </submittedName>
</protein>
<evidence type="ECO:0000256" key="1">
    <source>
        <dbReference type="ARBA" id="ARBA00022737"/>
    </source>
</evidence>
<evidence type="ECO:0000256" key="3">
    <source>
        <dbReference type="PROSITE-ProRule" id="PRU00339"/>
    </source>
</evidence>
<feature type="repeat" description="TPR" evidence="3">
    <location>
        <begin position="203"/>
        <end position="236"/>
    </location>
</feature>
<organism evidence="4 5">
    <name type="scientific">Sporosarcina psychrophila</name>
    <name type="common">Bacillus psychrophilus</name>
    <dbReference type="NCBI Taxonomy" id="1476"/>
    <lineage>
        <taxon>Bacteria</taxon>
        <taxon>Bacillati</taxon>
        <taxon>Bacillota</taxon>
        <taxon>Bacilli</taxon>
        <taxon>Bacillales</taxon>
        <taxon>Caryophanaceae</taxon>
        <taxon>Sporosarcina</taxon>
    </lineage>
</organism>
<gene>
    <name evidence="4" type="ORF">K8V56_16145</name>
</gene>
<dbReference type="InterPro" id="IPR051012">
    <property type="entry name" value="CellSynth/LPSAsmb/PSIAsmb"/>
</dbReference>
<dbReference type="AlphaFoldDB" id="A0A921G1B4"/>
<dbReference type="Gene3D" id="1.25.40.10">
    <property type="entry name" value="Tetratricopeptide repeat domain"/>
    <property type="match status" value="2"/>
</dbReference>
<reference evidence="4" key="2">
    <citation type="submission" date="2021-09" db="EMBL/GenBank/DDBJ databases">
        <authorList>
            <person name="Gilroy R."/>
        </authorList>
    </citation>
    <scope>NUCLEOTIDE SEQUENCE</scope>
    <source>
        <strain evidence="4">CHK171-7178</strain>
    </source>
</reference>
<dbReference type="SUPFAM" id="SSF48452">
    <property type="entry name" value="TPR-like"/>
    <property type="match status" value="2"/>
</dbReference>
<proteinExistence type="predicted"/>
<reference evidence="4" key="1">
    <citation type="journal article" date="2021" name="PeerJ">
        <title>Extensive microbial diversity within the chicken gut microbiome revealed by metagenomics and culture.</title>
        <authorList>
            <person name="Gilroy R."/>
            <person name="Ravi A."/>
            <person name="Getino M."/>
            <person name="Pursley I."/>
            <person name="Horton D.L."/>
            <person name="Alikhan N.F."/>
            <person name="Baker D."/>
            <person name="Gharbi K."/>
            <person name="Hall N."/>
            <person name="Watson M."/>
            <person name="Adriaenssens E.M."/>
            <person name="Foster-Nyarko E."/>
            <person name="Jarju S."/>
            <person name="Secka A."/>
            <person name="Antonio M."/>
            <person name="Oren A."/>
            <person name="Chaudhuri R.R."/>
            <person name="La Ragione R."/>
            <person name="Hildebrand F."/>
            <person name="Pallen M.J."/>
        </authorList>
    </citation>
    <scope>NUCLEOTIDE SEQUENCE</scope>
    <source>
        <strain evidence="4">CHK171-7178</strain>
    </source>
</reference>
<name>A0A921G1B4_SPOPS</name>
<dbReference type="Proteomes" id="UP000698173">
    <property type="component" value="Unassembled WGS sequence"/>
</dbReference>
<dbReference type="PROSITE" id="PS50005">
    <property type="entry name" value="TPR"/>
    <property type="match status" value="1"/>
</dbReference>
<dbReference type="Pfam" id="PF14559">
    <property type="entry name" value="TPR_19"/>
    <property type="match status" value="2"/>
</dbReference>
<dbReference type="InterPro" id="IPR019734">
    <property type="entry name" value="TPR_rpt"/>
</dbReference>
<dbReference type="InterPro" id="IPR011990">
    <property type="entry name" value="TPR-like_helical_dom_sf"/>
</dbReference>
<evidence type="ECO:0000256" key="2">
    <source>
        <dbReference type="ARBA" id="ARBA00022803"/>
    </source>
</evidence>
<comment type="caution">
    <text evidence="4">The sequence shown here is derived from an EMBL/GenBank/DDBJ whole genome shotgun (WGS) entry which is preliminary data.</text>
</comment>
<dbReference type="PANTHER" id="PTHR45586">
    <property type="entry name" value="TPR REPEAT-CONTAINING PROTEIN PA4667"/>
    <property type="match status" value="1"/>
</dbReference>
<keyword evidence="2 3" id="KW-0802">TPR repeat</keyword>
<keyword evidence="1" id="KW-0677">Repeat</keyword>
<dbReference type="SMART" id="SM00028">
    <property type="entry name" value="TPR"/>
    <property type="match status" value="6"/>
</dbReference>